<dbReference type="KEGG" id="cohn:KCTCHS21_30880"/>
<proteinExistence type="inferred from homology"/>
<dbReference type="GO" id="GO:0004146">
    <property type="term" value="F:dihydrofolate reductase activity"/>
    <property type="evidence" value="ECO:0007669"/>
    <property type="project" value="UniProtKB-EC"/>
</dbReference>
<dbReference type="PIRSF" id="PIRSF000194">
    <property type="entry name" value="DHFR"/>
    <property type="match status" value="1"/>
</dbReference>
<evidence type="ECO:0000256" key="9">
    <source>
        <dbReference type="RuleBase" id="RU004474"/>
    </source>
</evidence>
<dbReference type="RefSeq" id="WP_130609795.1">
    <property type="nucleotide sequence ID" value="NZ_AP019400.1"/>
</dbReference>
<dbReference type="EMBL" id="AP019400">
    <property type="protein sequence ID" value="BBI33689.1"/>
    <property type="molecule type" value="Genomic_DNA"/>
</dbReference>
<evidence type="ECO:0000256" key="5">
    <source>
        <dbReference type="ARBA" id="ARBA00022857"/>
    </source>
</evidence>
<dbReference type="GO" id="GO:0046655">
    <property type="term" value="P:folic acid metabolic process"/>
    <property type="evidence" value="ECO:0007669"/>
    <property type="project" value="TreeGrafter"/>
</dbReference>
<dbReference type="FunFam" id="3.40.430.10:FF:000001">
    <property type="entry name" value="Dihydrofolate reductase"/>
    <property type="match status" value="1"/>
</dbReference>
<comment type="pathway">
    <text evidence="1 8">Cofactor biosynthesis; tetrahydrofolate biosynthesis; 5,6,7,8-tetrahydrofolate from 7,8-dihydrofolate: step 1/1.</text>
</comment>
<evidence type="ECO:0000256" key="3">
    <source>
        <dbReference type="ARBA" id="ARBA00012856"/>
    </source>
</evidence>
<evidence type="ECO:0000256" key="4">
    <source>
        <dbReference type="ARBA" id="ARBA00022563"/>
    </source>
</evidence>
<dbReference type="CDD" id="cd00209">
    <property type="entry name" value="DHFR"/>
    <property type="match status" value="1"/>
</dbReference>
<dbReference type="GO" id="GO:0005829">
    <property type="term" value="C:cytosol"/>
    <property type="evidence" value="ECO:0007669"/>
    <property type="project" value="TreeGrafter"/>
</dbReference>
<reference evidence="11 12" key="1">
    <citation type="submission" date="2019-01" db="EMBL/GenBank/DDBJ databases">
        <title>Complete genome sequence of Cohnella hallensis HS21 isolated from Korean fir (Abies koreana) rhizospheric soil.</title>
        <authorList>
            <person name="Jiang L."/>
            <person name="Kang S.W."/>
            <person name="Kim S."/>
            <person name="Jung J."/>
            <person name="Kim C.Y."/>
            <person name="Kim D.H."/>
            <person name="Kim S.W."/>
            <person name="Lee J."/>
        </authorList>
    </citation>
    <scope>NUCLEOTIDE SEQUENCE [LARGE SCALE GENOMIC DNA]</scope>
    <source>
        <strain evidence="11 12">HS21</strain>
    </source>
</reference>
<evidence type="ECO:0000256" key="8">
    <source>
        <dbReference type="PIRNR" id="PIRNR000194"/>
    </source>
</evidence>
<protein>
    <recommendedName>
        <fullName evidence="3 8">Dihydrofolate reductase</fullName>
        <ecNumber evidence="3 8">1.5.1.3</ecNumber>
    </recommendedName>
</protein>
<dbReference type="InterPro" id="IPR024072">
    <property type="entry name" value="DHFR-like_dom_sf"/>
</dbReference>
<dbReference type="GO" id="GO:0070401">
    <property type="term" value="F:NADP+ binding"/>
    <property type="evidence" value="ECO:0007669"/>
    <property type="project" value="UniProtKB-ARBA"/>
</dbReference>
<evidence type="ECO:0000259" key="10">
    <source>
        <dbReference type="PROSITE" id="PS51330"/>
    </source>
</evidence>
<dbReference type="PRINTS" id="PR00070">
    <property type="entry name" value="DHFR"/>
</dbReference>
<evidence type="ECO:0000313" key="12">
    <source>
        <dbReference type="Proteomes" id="UP000289856"/>
    </source>
</evidence>
<evidence type="ECO:0000313" key="11">
    <source>
        <dbReference type="EMBL" id="BBI33689.1"/>
    </source>
</evidence>
<dbReference type="GO" id="GO:0046452">
    <property type="term" value="P:dihydrofolate metabolic process"/>
    <property type="evidence" value="ECO:0007669"/>
    <property type="project" value="TreeGrafter"/>
</dbReference>
<keyword evidence="6 8" id="KW-0560">Oxidoreductase</keyword>
<dbReference type="PANTHER" id="PTHR48069">
    <property type="entry name" value="DIHYDROFOLATE REDUCTASE"/>
    <property type="match status" value="1"/>
</dbReference>
<comment type="catalytic activity">
    <reaction evidence="8">
        <text>(6S)-5,6,7,8-tetrahydrofolate + NADP(+) = 7,8-dihydrofolate + NADPH + H(+)</text>
        <dbReference type="Rhea" id="RHEA:15009"/>
        <dbReference type="ChEBI" id="CHEBI:15378"/>
        <dbReference type="ChEBI" id="CHEBI:57451"/>
        <dbReference type="ChEBI" id="CHEBI:57453"/>
        <dbReference type="ChEBI" id="CHEBI:57783"/>
        <dbReference type="ChEBI" id="CHEBI:58349"/>
        <dbReference type="EC" id="1.5.1.3"/>
    </reaction>
</comment>
<evidence type="ECO:0000256" key="7">
    <source>
        <dbReference type="ARBA" id="ARBA00025067"/>
    </source>
</evidence>
<dbReference type="PROSITE" id="PS00075">
    <property type="entry name" value="DHFR_1"/>
    <property type="match status" value="1"/>
</dbReference>
<dbReference type="GO" id="GO:0046654">
    <property type="term" value="P:tetrahydrofolate biosynthetic process"/>
    <property type="evidence" value="ECO:0007669"/>
    <property type="project" value="UniProtKB-UniPathway"/>
</dbReference>
<organism evidence="11 12">
    <name type="scientific">Cohnella abietis</name>
    <dbReference type="NCBI Taxonomy" id="2507935"/>
    <lineage>
        <taxon>Bacteria</taxon>
        <taxon>Bacillati</taxon>
        <taxon>Bacillota</taxon>
        <taxon>Bacilli</taxon>
        <taxon>Bacillales</taxon>
        <taxon>Paenibacillaceae</taxon>
        <taxon>Cohnella</taxon>
    </lineage>
</organism>
<dbReference type="EC" id="1.5.1.3" evidence="3 8"/>
<comment type="similarity">
    <text evidence="2 8 9">Belongs to the dihydrofolate reductase family.</text>
</comment>
<dbReference type="PROSITE" id="PS51330">
    <property type="entry name" value="DHFR_2"/>
    <property type="match status" value="1"/>
</dbReference>
<keyword evidence="5 8" id="KW-0521">NADP</keyword>
<dbReference type="UniPathway" id="UPA00077">
    <property type="reaction ID" value="UER00158"/>
</dbReference>
<feature type="domain" description="DHFR" evidence="10">
    <location>
        <begin position="2"/>
        <end position="159"/>
    </location>
</feature>
<gene>
    <name evidence="11" type="ORF">KCTCHS21_30880</name>
</gene>
<comment type="function">
    <text evidence="7 8">Key enzyme in folate metabolism. Catalyzes an essential reaction for de novo glycine and purine synthesis, and for DNA precursor synthesis.</text>
</comment>
<name>A0A3T1D6J8_9BACL</name>
<dbReference type="InterPro" id="IPR001796">
    <property type="entry name" value="DHFR_dom"/>
</dbReference>
<evidence type="ECO:0000256" key="2">
    <source>
        <dbReference type="ARBA" id="ARBA00009539"/>
    </source>
</evidence>
<evidence type="ECO:0000256" key="1">
    <source>
        <dbReference type="ARBA" id="ARBA00004903"/>
    </source>
</evidence>
<evidence type="ECO:0000256" key="6">
    <source>
        <dbReference type="ARBA" id="ARBA00023002"/>
    </source>
</evidence>
<dbReference type="Pfam" id="PF00186">
    <property type="entry name" value="DHFR_1"/>
    <property type="match status" value="1"/>
</dbReference>
<keyword evidence="12" id="KW-1185">Reference proteome</keyword>
<dbReference type="SUPFAM" id="SSF53597">
    <property type="entry name" value="Dihydrofolate reductase-like"/>
    <property type="match status" value="1"/>
</dbReference>
<dbReference type="GO" id="GO:0006730">
    <property type="term" value="P:one-carbon metabolic process"/>
    <property type="evidence" value="ECO:0007669"/>
    <property type="project" value="UniProtKB-KW"/>
</dbReference>
<dbReference type="PANTHER" id="PTHR48069:SF3">
    <property type="entry name" value="DIHYDROFOLATE REDUCTASE"/>
    <property type="match status" value="1"/>
</dbReference>
<dbReference type="Gene3D" id="3.40.430.10">
    <property type="entry name" value="Dihydrofolate Reductase, subunit A"/>
    <property type="match status" value="1"/>
</dbReference>
<dbReference type="OrthoDB" id="9804315at2"/>
<accession>A0A3T1D6J8</accession>
<dbReference type="AlphaFoldDB" id="A0A3T1D6J8"/>
<dbReference type="InterPro" id="IPR012259">
    <property type="entry name" value="DHFR"/>
</dbReference>
<dbReference type="InterPro" id="IPR017925">
    <property type="entry name" value="DHFR_CS"/>
</dbReference>
<sequence length="163" mass="18276">MTITLIAAVASNGVIGNNNNLPWRLPADMKYFKNNTIGKPVLMGRKTFESLSSPLKDRINVILSRTMEEAPEGCELVRSIPEALERYGDGELMVIGGAEIYEQMLNVANKLLLTEIGQAYEGDAYFPSFDSEIWSLSSRIMGEQDEKNQIPYSFCVYERALLE</sequence>
<keyword evidence="4 8" id="KW-0554">One-carbon metabolism</keyword>
<dbReference type="Proteomes" id="UP000289856">
    <property type="component" value="Chromosome"/>
</dbReference>